<organism evidence="1 2">
    <name type="scientific">Klebsiella michiganensis</name>
    <dbReference type="NCBI Taxonomy" id="1134687"/>
    <lineage>
        <taxon>Bacteria</taxon>
        <taxon>Pseudomonadati</taxon>
        <taxon>Pseudomonadota</taxon>
        <taxon>Gammaproteobacteria</taxon>
        <taxon>Enterobacterales</taxon>
        <taxon>Enterobacteriaceae</taxon>
        <taxon>Klebsiella/Raoultella group</taxon>
        <taxon>Klebsiella</taxon>
    </lineage>
</organism>
<reference evidence="1 2" key="1">
    <citation type="submission" date="2017-11" db="EMBL/GenBank/DDBJ databases">
        <authorList>
            <person name="Han C.G."/>
        </authorList>
    </citation>
    <scope>NUCLEOTIDE SEQUENCE [LARGE SCALE GENOMIC DNA]</scope>
    <source>
        <strain evidence="1 2">A11</strain>
    </source>
</reference>
<feature type="non-terminal residue" evidence="1">
    <location>
        <position position="1"/>
    </location>
</feature>
<evidence type="ECO:0000313" key="1">
    <source>
        <dbReference type="EMBL" id="PLL31797.1"/>
    </source>
</evidence>
<dbReference type="AlphaFoldDB" id="A0A2J4QLA7"/>
<proteinExistence type="predicted"/>
<reference evidence="1 2" key="2">
    <citation type="submission" date="2018-01" db="EMBL/GenBank/DDBJ databases">
        <title>Genomic study of Klebsiella pneumoniae.</title>
        <authorList>
            <person name="Yang Y."/>
            <person name="Bicalho R."/>
        </authorList>
    </citation>
    <scope>NUCLEOTIDE SEQUENCE [LARGE SCALE GENOMIC DNA]</scope>
    <source>
        <strain evidence="1 2">A11</strain>
    </source>
</reference>
<dbReference type="EMBL" id="PIDS01000859">
    <property type="protein sequence ID" value="PLL31797.1"/>
    <property type="molecule type" value="Genomic_DNA"/>
</dbReference>
<gene>
    <name evidence="1" type="primary">zntR</name>
    <name evidence="1" type="ORF">CWN50_21700</name>
</gene>
<protein>
    <submittedName>
        <fullName evidence="1">Zinc-responsive transcriptional regulator</fullName>
    </submittedName>
</protein>
<evidence type="ECO:0000313" key="2">
    <source>
        <dbReference type="Proteomes" id="UP000234505"/>
    </source>
</evidence>
<sequence>AHSSVYCSILEALEQGASSQNPAR</sequence>
<dbReference type="Proteomes" id="UP000234505">
    <property type="component" value="Unassembled WGS sequence"/>
</dbReference>
<accession>A0A2J4QLA7</accession>
<comment type="caution">
    <text evidence="1">The sequence shown here is derived from an EMBL/GenBank/DDBJ whole genome shotgun (WGS) entry which is preliminary data.</text>
</comment>
<name>A0A2J4QLA7_9ENTR</name>